<gene>
    <name evidence="1" type="ORF">PR048_022214</name>
</gene>
<proteinExistence type="predicted"/>
<dbReference type="Proteomes" id="UP001159363">
    <property type="component" value="Chromosome 7"/>
</dbReference>
<accession>A0ABQ9H0E8</accession>
<dbReference type="EMBL" id="JARBHB010000008">
    <property type="protein sequence ID" value="KAJ8877759.1"/>
    <property type="molecule type" value="Genomic_DNA"/>
</dbReference>
<organism evidence="1 2">
    <name type="scientific">Dryococelus australis</name>
    <dbReference type="NCBI Taxonomy" id="614101"/>
    <lineage>
        <taxon>Eukaryota</taxon>
        <taxon>Metazoa</taxon>
        <taxon>Ecdysozoa</taxon>
        <taxon>Arthropoda</taxon>
        <taxon>Hexapoda</taxon>
        <taxon>Insecta</taxon>
        <taxon>Pterygota</taxon>
        <taxon>Neoptera</taxon>
        <taxon>Polyneoptera</taxon>
        <taxon>Phasmatodea</taxon>
        <taxon>Verophasmatodea</taxon>
        <taxon>Anareolatae</taxon>
        <taxon>Phasmatidae</taxon>
        <taxon>Eurycanthinae</taxon>
        <taxon>Dryococelus</taxon>
    </lineage>
</organism>
<name>A0ABQ9H0E8_9NEOP</name>
<keyword evidence="2" id="KW-1185">Reference proteome</keyword>
<protein>
    <submittedName>
        <fullName evidence="1">Uncharacterized protein</fullName>
    </submittedName>
</protein>
<sequence>MLRCAVLNCAAQSREVCHKVLLLLPFQFFIVPYGRSHDALNKIDVQHAYTAATFAIGSQLIRNALDDSEPIAFLQGNKQRVPYRQVWSWLLSGTAFNEQTPEARVYAGLWSLANRLREWALCLIGYRCFESFPLVRLPAGKLTTGRWLTNGAPYTLLVDGAILRACAAGIRIGKFREFNDLLVRLPSPVHTRASDVCSLAAAPKSSPCYSNSDSMALATCFLVSLLFAQGRPGRVTHSSGFVPRGRVGQRNEFQCLESPRGRNEVSMDRRWNDTAGDTGDLRENPVTNGIARHESHMRKSAPGNLLANQEAQPIGNLLQHAVANQAQDPFPETHVANQRIDTLTSKGPPCYLVYLYLKAVHDKTAQSSAYWSLSCVFIGCCPTPGNYGIGKVFPYKSAIGSEAGRAGLINWDPIAKARRMPADGTPSSLDVLLVQCHDDKDLVRHVSSHSIRRTRPAWRSLFRSAQVFAPLLRNMLVLPQSG</sequence>
<evidence type="ECO:0000313" key="2">
    <source>
        <dbReference type="Proteomes" id="UP001159363"/>
    </source>
</evidence>
<evidence type="ECO:0000313" key="1">
    <source>
        <dbReference type="EMBL" id="KAJ8877759.1"/>
    </source>
</evidence>
<comment type="caution">
    <text evidence="1">The sequence shown here is derived from an EMBL/GenBank/DDBJ whole genome shotgun (WGS) entry which is preliminary data.</text>
</comment>
<reference evidence="1 2" key="1">
    <citation type="submission" date="2023-02" db="EMBL/GenBank/DDBJ databases">
        <title>LHISI_Scaffold_Assembly.</title>
        <authorList>
            <person name="Stuart O.P."/>
            <person name="Cleave R."/>
            <person name="Magrath M.J.L."/>
            <person name="Mikheyev A.S."/>
        </authorList>
    </citation>
    <scope>NUCLEOTIDE SEQUENCE [LARGE SCALE GENOMIC DNA]</scope>
    <source>
        <strain evidence="1">Daus_M_001</strain>
        <tissue evidence="1">Leg muscle</tissue>
    </source>
</reference>